<dbReference type="eggNOG" id="COG5373">
    <property type="taxonomic scope" value="Bacteria"/>
</dbReference>
<feature type="transmembrane region" description="Helical" evidence="2">
    <location>
        <begin position="449"/>
        <end position="470"/>
    </location>
</feature>
<feature type="region of interest" description="Disordered" evidence="1">
    <location>
        <begin position="134"/>
        <end position="164"/>
    </location>
</feature>
<feature type="transmembrane region" description="Helical" evidence="2">
    <location>
        <begin position="610"/>
        <end position="633"/>
    </location>
</feature>
<accession>Q6F884</accession>
<dbReference type="InterPro" id="IPR019286">
    <property type="entry name" value="DUF2339_TM"/>
</dbReference>
<dbReference type="AlphaFoldDB" id="Q6F884"/>
<feature type="transmembrane region" description="Helical" evidence="2">
    <location>
        <begin position="934"/>
        <end position="951"/>
    </location>
</feature>
<evidence type="ECO:0000256" key="1">
    <source>
        <dbReference type="SAM" id="MobiDB-lite"/>
    </source>
</evidence>
<feature type="transmembrane region" description="Helical" evidence="2">
    <location>
        <begin position="664"/>
        <end position="682"/>
    </location>
</feature>
<feature type="transmembrane region" description="Helical" evidence="2">
    <location>
        <begin position="502"/>
        <end position="521"/>
    </location>
</feature>
<reference evidence="3 4" key="1">
    <citation type="journal article" date="2004" name="Nucleic Acids Res.">
        <title>Unique features revealed by the genome sequence of Acinetobacter sp. ADP1, a versatile and naturally transformation competent bacterium.</title>
        <authorList>
            <person name="Barbe V."/>
            <person name="Vallenet D."/>
            <person name="Fonknechten N."/>
            <person name="Kreimeyer A."/>
            <person name="Oztas S."/>
            <person name="Labarre L."/>
            <person name="Cruveiller S."/>
            <person name="Robert C."/>
            <person name="Duprat S."/>
            <person name="Wincker P."/>
            <person name="Ornston L.N."/>
            <person name="Weissenbach J."/>
            <person name="Marliere P."/>
            <person name="Cohen G.N."/>
            <person name="Medigue C."/>
        </authorList>
    </citation>
    <scope>NUCLEOTIDE SEQUENCE [LARGE SCALE GENOMIC DNA]</scope>
    <source>
        <strain evidence="4">ATCC 33305 / BD413 / ADP1</strain>
    </source>
</reference>
<feature type="compositionally biased region" description="Polar residues" evidence="1">
    <location>
        <begin position="150"/>
        <end position="164"/>
    </location>
</feature>
<feature type="compositionally biased region" description="Basic and acidic residues" evidence="1">
    <location>
        <begin position="136"/>
        <end position="147"/>
    </location>
</feature>
<feature type="transmembrane region" description="Helical" evidence="2">
    <location>
        <begin position="34"/>
        <end position="53"/>
    </location>
</feature>
<keyword evidence="2" id="KW-0812">Transmembrane</keyword>
<feature type="transmembrane region" description="Helical" evidence="2">
    <location>
        <begin position="476"/>
        <end position="495"/>
    </location>
</feature>
<dbReference type="PANTHER" id="PTHR38434:SF1">
    <property type="entry name" value="BLL2549 PROTEIN"/>
    <property type="match status" value="1"/>
</dbReference>
<dbReference type="Proteomes" id="UP000000430">
    <property type="component" value="Chromosome"/>
</dbReference>
<feature type="transmembrane region" description="Helical" evidence="2">
    <location>
        <begin position="697"/>
        <end position="716"/>
    </location>
</feature>
<feature type="transmembrane region" description="Helical" evidence="2">
    <location>
        <begin position="555"/>
        <end position="573"/>
    </location>
</feature>
<feature type="transmembrane region" description="Helical" evidence="2">
    <location>
        <begin position="527"/>
        <end position="546"/>
    </location>
</feature>
<gene>
    <name evidence="3" type="ordered locus">ACIAD3028</name>
</gene>
<feature type="transmembrane region" description="Helical" evidence="2">
    <location>
        <begin position="904"/>
        <end position="922"/>
    </location>
</feature>
<proteinExistence type="predicted"/>
<feature type="transmembrane region" description="Helical" evidence="2">
    <location>
        <begin position="844"/>
        <end position="865"/>
    </location>
</feature>
<evidence type="ECO:0008006" key="5">
    <source>
        <dbReference type="Google" id="ProtNLM"/>
    </source>
</evidence>
<feature type="transmembrane region" description="Helical" evidence="2">
    <location>
        <begin position="268"/>
        <end position="288"/>
    </location>
</feature>
<feature type="transmembrane region" description="Helical" evidence="2">
    <location>
        <begin position="214"/>
        <end position="233"/>
    </location>
</feature>
<dbReference type="PANTHER" id="PTHR38434">
    <property type="entry name" value="BLL2549 PROTEIN"/>
    <property type="match status" value="1"/>
</dbReference>
<evidence type="ECO:0000256" key="2">
    <source>
        <dbReference type="SAM" id="Phobius"/>
    </source>
</evidence>
<keyword evidence="2" id="KW-1133">Transmembrane helix</keyword>
<organism evidence="3 4">
    <name type="scientific">Acinetobacter baylyi (strain ATCC 33305 / BD413 / ADP1)</name>
    <dbReference type="NCBI Taxonomy" id="62977"/>
    <lineage>
        <taxon>Bacteria</taxon>
        <taxon>Pseudomonadati</taxon>
        <taxon>Pseudomonadota</taxon>
        <taxon>Gammaproteobacteria</taxon>
        <taxon>Moraxellales</taxon>
        <taxon>Moraxellaceae</taxon>
        <taxon>Acinetobacter</taxon>
    </lineage>
</organism>
<dbReference type="Pfam" id="PF10101">
    <property type="entry name" value="DUF2339"/>
    <property type="match status" value="1"/>
</dbReference>
<feature type="transmembrane region" description="Helical" evidence="2">
    <location>
        <begin position="773"/>
        <end position="792"/>
    </location>
</feature>
<feature type="transmembrane region" description="Helical" evidence="2">
    <location>
        <begin position="347"/>
        <end position="365"/>
    </location>
</feature>
<feature type="transmembrane region" description="Helical" evidence="2">
    <location>
        <begin position="579"/>
        <end position="598"/>
    </location>
</feature>
<keyword evidence="2" id="KW-0472">Membrane</keyword>
<feature type="transmembrane region" description="Helical" evidence="2">
    <location>
        <begin position="294"/>
        <end position="314"/>
    </location>
</feature>
<evidence type="ECO:0000313" key="4">
    <source>
        <dbReference type="Proteomes" id="UP000000430"/>
    </source>
</evidence>
<feature type="transmembrane region" description="Helical" evidence="2">
    <location>
        <begin position="639"/>
        <end position="657"/>
    </location>
</feature>
<dbReference type="KEGG" id="aci:ACIAD3028"/>
<evidence type="ECO:0000313" key="3">
    <source>
        <dbReference type="EMBL" id="CAG69731.1"/>
    </source>
</evidence>
<feature type="transmembrane region" description="Helical" evidence="2">
    <location>
        <begin position="321"/>
        <end position="341"/>
    </location>
</feature>
<feature type="transmembrane region" description="Helical" evidence="2">
    <location>
        <begin position="397"/>
        <end position="415"/>
    </location>
</feature>
<sequence>MIMYKNDKYNMTIVLLILGIGLLVSYALDMTNAVIVVMALIIFFVMQQFNHFEKRLQQLEQQYLANITPHSSRGWQWGIGLGALVGLVGAYWGLIPLLLVGIIGGVWCLLQILNSLNERLSRIEQVRQQPILQPPTDHEILEPKPVEKSASVNSAHSTTITNSPEWFTTTSQSEKLPDSNSISTHSTTTLSTISTTKTAWWQPALQWLMHGNPILRVAIALLMIGVVLLLRFASEHWQLSLSIKLLGIALTGGGVTVLGLFLRNKNALFGIALQGAGLAVIFLTLIFAHHYAVIASLSSASVCFIILLMITVGLSLKQNAVYLSMLALSMAYLAPLVIPQYRPDSVFLISYYLVINLAVAAMNFVKPWKILNQIAFFATGLIASSFIMLYADQAQYQTLDIILWLHILLFIWLSIRYSQLIQKEYRSFKAQVFNAQPILDSQTVQLPPILDVGLIFSVPILGFSLHAFLMHQSSMALTWGALGLGILYTVLGIWIKQKQSELSILAKSFFILASVFIALVFPLWKGAHWTAVGWVIQGAALIVWGVSERYRTSRYLGMVLIFLSSIALFYQFWTDQQFPVLSTSIYAIAQFIAAYFLFKFTQQQSSYSVFATISLGLALYAGAVAVVNALAWLGHGLSPYLAVATILLLLFSGLMYFQAKIEWALAQLGLVSALLLLCYLELTESAVLSSSHWMNTTQQLSFFVTTIILSALLILLQKSAHLKYELRLYWGGLLWLSLAAIGCAVWPASGWLCLGIFPLIYGMWLFKQKQFILLDQISVWILSWLWLLHLNLIDQTFIGYDLPVFNPVDVMSLLCLAGLLWMIYQHNFNTQNQTVEWTFKVTGILTALMVLSSVVVRALHIYLATPLWSLSVWSNGIVQLSLTLLWVILAFVLMTYSSRRHIRQIWFVGAALLGIVVIKLVGLDLSQSGTLTRVVSFIGAGGVMLVIAYLAPLPPIGNGNTEKQTDGHK</sequence>
<protein>
    <recommendedName>
        <fullName evidence="5">DUF2339 domain-containing protein</fullName>
    </recommendedName>
</protein>
<dbReference type="STRING" id="202950.GCA_001485005_02691"/>
<feature type="transmembrane region" description="Helical" evidence="2">
    <location>
        <begin position="98"/>
        <end position="117"/>
    </location>
</feature>
<feature type="transmembrane region" description="Helical" evidence="2">
    <location>
        <begin position="804"/>
        <end position="824"/>
    </location>
</feature>
<dbReference type="HOGENOM" id="CLU_013443_0_0_6"/>
<dbReference type="EMBL" id="CR543861">
    <property type="protein sequence ID" value="CAG69731.1"/>
    <property type="molecule type" value="Genomic_DNA"/>
</dbReference>
<feature type="transmembrane region" description="Helical" evidence="2">
    <location>
        <begin position="877"/>
        <end position="898"/>
    </location>
</feature>
<feature type="transmembrane region" description="Helical" evidence="2">
    <location>
        <begin position="239"/>
        <end position="261"/>
    </location>
</feature>
<feature type="transmembrane region" description="Helical" evidence="2">
    <location>
        <begin position="728"/>
        <end position="761"/>
    </location>
</feature>
<feature type="transmembrane region" description="Helical" evidence="2">
    <location>
        <begin position="374"/>
        <end position="391"/>
    </location>
</feature>
<name>Q6F884_ACIAD</name>